<feature type="region of interest" description="Disordered" evidence="7">
    <location>
        <begin position="500"/>
        <end position="519"/>
    </location>
</feature>
<feature type="compositionally biased region" description="Gly residues" evidence="7">
    <location>
        <begin position="510"/>
        <end position="519"/>
    </location>
</feature>
<evidence type="ECO:0000313" key="10">
    <source>
        <dbReference type="Proteomes" id="UP000664859"/>
    </source>
</evidence>
<evidence type="ECO:0000256" key="1">
    <source>
        <dbReference type="ARBA" id="ARBA00004514"/>
    </source>
</evidence>
<dbReference type="Pfam" id="PF02020">
    <property type="entry name" value="W2"/>
    <property type="match status" value="1"/>
</dbReference>
<dbReference type="GO" id="GO:0005085">
    <property type="term" value="F:guanyl-nucleotide exchange factor activity"/>
    <property type="evidence" value="ECO:0007669"/>
    <property type="project" value="InterPro"/>
</dbReference>
<keyword evidence="3" id="KW-0963">Cytoplasm</keyword>
<dbReference type="InterPro" id="IPR005835">
    <property type="entry name" value="NTP_transferase_dom"/>
</dbReference>
<dbReference type="InterPro" id="IPR044123">
    <property type="entry name" value="W2_eIF2B_epsilon"/>
</dbReference>
<dbReference type="Gene3D" id="1.25.40.180">
    <property type="match status" value="1"/>
</dbReference>
<feature type="region of interest" description="Disordered" evidence="7">
    <location>
        <begin position="454"/>
        <end position="473"/>
    </location>
</feature>
<dbReference type="InterPro" id="IPR029044">
    <property type="entry name" value="Nucleotide-diphossugar_trans"/>
</dbReference>
<dbReference type="SMART" id="SM00515">
    <property type="entry name" value="eIF5C"/>
    <property type="match status" value="1"/>
</dbReference>
<dbReference type="InterPro" id="IPR051956">
    <property type="entry name" value="eIF2B_epsilon"/>
</dbReference>
<comment type="similarity">
    <text evidence="2">Belongs to the eIF-2B gamma/epsilon subunits family.</text>
</comment>
<evidence type="ECO:0000256" key="6">
    <source>
        <dbReference type="ARBA" id="ARBA00046432"/>
    </source>
</evidence>
<dbReference type="GO" id="GO:0005851">
    <property type="term" value="C:eukaryotic translation initiation factor 2B complex"/>
    <property type="evidence" value="ECO:0007669"/>
    <property type="project" value="TreeGrafter"/>
</dbReference>
<dbReference type="PROSITE" id="PS51363">
    <property type="entry name" value="W2"/>
    <property type="match status" value="1"/>
</dbReference>
<keyword evidence="9" id="KW-0808">Transferase</keyword>
<dbReference type="PANTHER" id="PTHR45887">
    <property type="entry name" value="TRANSLATION INITIATION FACTOR EIF-2B SUBUNIT EPSILON"/>
    <property type="match status" value="1"/>
</dbReference>
<dbReference type="PANTHER" id="PTHR45887:SF1">
    <property type="entry name" value="TRANSLATION INITIATION FACTOR EIF-2B SUBUNIT EPSILON"/>
    <property type="match status" value="1"/>
</dbReference>
<accession>A0A835YX04</accession>
<evidence type="ECO:0000256" key="4">
    <source>
        <dbReference type="ARBA" id="ARBA00044144"/>
    </source>
</evidence>
<evidence type="ECO:0000256" key="3">
    <source>
        <dbReference type="ARBA" id="ARBA00022490"/>
    </source>
</evidence>
<feature type="domain" description="W2" evidence="8">
    <location>
        <begin position="559"/>
        <end position="737"/>
    </location>
</feature>
<reference evidence="9" key="1">
    <citation type="submission" date="2021-02" db="EMBL/GenBank/DDBJ databases">
        <title>First Annotated Genome of the Yellow-green Alga Tribonema minus.</title>
        <authorList>
            <person name="Mahan K.M."/>
        </authorList>
    </citation>
    <scope>NUCLEOTIDE SEQUENCE</scope>
    <source>
        <strain evidence="9">UTEX B ZZ1240</strain>
    </source>
</reference>
<dbReference type="GO" id="GO:0031369">
    <property type="term" value="F:translation initiation factor binding"/>
    <property type="evidence" value="ECO:0007669"/>
    <property type="project" value="InterPro"/>
</dbReference>
<dbReference type="Proteomes" id="UP000664859">
    <property type="component" value="Unassembled WGS sequence"/>
</dbReference>
<gene>
    <name evidence="9" type="ORF">JKP88DRAFT_199382</name>
</gene>
<dbReference type="CDD" id="cd04197">
    <property type="entry name" value="eIF-2B_epsilon_N"/>
    <property type="match status" value="1"/>
</dbReference>
<dbReference type="Gene3D" id="2.160.10.10">
    <property type="entry name" value="Hexapeptide repeat proteins"/>
    <property type="match status" value="1"/>
</dbReference>
<dbReference type="Pfam" id="PF25084">
    <property type="entry name" value="LbH_EIF2B"/>
    <property type="match status" value="1"/>
</dbReference>
<protein>
    <recommendedName>
        <fullName evidence="4">Translation initiation factor eIF2B subunit epsilon</fullName>
    </recommendedName>
    <alternativeName>
        <fullName evidence="5">eIF2B GDP-GTP exchange factor subunit epsilon</fullName>
    </alternativeName>
</protein>
<keyword evidence="10" id="KW-1185">Reference proteome</keyword>
<comment type="caution">
    <text evidence="9">The sequence shown here is derived from an EMBL/GenBank/DDBJ whole genome shotgun (WGS) entry which is preliminary data.</text>
</comment>
<feature type="compositionally biased region" description="Gly residues" evidence="7">
    <location>
        <begin position="454"/>
        <end position="465"/>
    </location>
</feature>
<proteinExistence type="inferred from homology"/>
<sequence length="745" mass="79072">MAKGKAKGGGDEHQQQDDQQKVQAVLLADSFNTNFRPISYEMPKVLCPLVNTPMIDYTLELLASNGVQEVFVFCVNHAQQLSEYLSAGAWGDGMEVRCVTSTNCLSAGDALRELDQMGIVHGDPFVLIHGDVVSTVDLKAVLRAHKEAKKKDPSKIMTMCFKQAGPNSRLRPLMNDLVVGLDRDTQQVVLFNNSLSTRSASLPLEAFKDHAQIEFRSDLLDCYIDICSPEVLVQISDNFDYQDLRQHFVTNEVANVELGNKIMAHIVGPREYSARVEDLRLYHAVSRDIIRRWTYPLVPDNAVSSTSSGGSGGGGDGGSACALRAQRGYVYRHRGVTLPRSVSVGAGTVIGPDVAVGEGAVLSGCVLGAGARIGAGARVTDSYVWEGAEVGEGARVEGAVLAAGSRVGARAAVPMGCVLGAGVALGGGVALPPFTRLTCIAQRDAGADGAWGGAWGSTESGGGGGADDEAHDGGDAAAVVSDVAVVGEGGRGRLWLEAEEGEDEGWDSGSDGGGDSGGGAGAVDIGRCRSIGCHAEEAWRAQRWSSFDLDDEIAAAAAAAGDNFHQVIRDMLVTGSAEGHPIDNLLLEIKGYKFAQNRSFAECIRASTEAVLDLAGCGKPDAAAGMPLVAAVREQLQLWKTLLSRLAQNAADQVEVIMAVEQYALRPGKATPLAGVFRFILQLLYDTEVVSEEGMEQWIALRRSGPATAPEMTLFNAPQTQEFIAWLEDEEEESDDEDEDDDDDE</sequence>
<organism evidence="9 10">
    <name type="scientific">Tribonema minus</name>
    <dbReference type="NCBI Taxonomy" id="303371"/>
    <lineage>
        <taxon>Eukaryota</taxon>
        <taxon>Sar</taxon>
        <taxon>Stramenopiles</taxon>
        <taxon>Ochrophyta</taxon>
        <taxon>PX clade</taxon>
        <taxon>Xanthophyceae</taxon>
        <taxon>Tribonematales</taxon>
        <taxon>Tribonemataceae</taxon>
        <taxon>Tribonema</taxon>
    </lineage>
</organism>
<name>A0A835YX04_9STRA</name>
<dbReference type="SUPFAM" id="SSF53448">
    <property type="entry name" value="Nucleotide-diphospho-sugar transferases"/>
    <property type="match status" value="1"/>
</dbReference>
<feature type="compositionally biased region" description="Acidic residues" evidence="7">
    <location>
        <begin position="727"/>
        <end position="745"/>
    </location>
</feature>
<evidence type="ECO:0000256" key="7">
    <source>
        <dbReference type="SAM" id="MobiDB-lite"/>
    </source>
</evidence>
<evidence type="ECO:0000259" key="8">
    <source>
        <dbReference type="PROSITE" id="PS51363"/>
    </source>
</evidence>
<dbReference type="InterPro" id="IPR035543">
    <property type="entry name" value="eIF-2B_epsilon_N"/>
</dbReference>
<dbReference type="GO" id="GO:0016740">
    <property type="term" value="F:transferase activity"/>
    <property type="evidence" value="ECO:0007669"/>
    <property type="project" value="UniProtKB-KW"/>
</dbReference>
<dbReference type="OrthoDB" id="424572at2759"/>
<dbReference type="AlphaFoldDB" id="A0A835YX04"/>
<dbReference type="InterPro" id="IPR003307">
    <property type="entry name" value="W2_domain"/>
</dbReference>
<evidence type="ECO:0000313" key="9">
    <source>
        <dbReference type="EMBL" id="KAG5182444.1"/>
    </source>
</evidence>
<evidence type="ECO:0000256" key="2">
    <source>
        <dbReference type="ARBA" id="ARBA00007878"/>
    </source>
</evidence>
<dbReference type="GO" id="GO:0005829">
    <property type="term" value="C:cytosol"/>
    <property type="evidence" value="ECO:0007669"/>
    <property type="project" value="UniProtKB-SubCell"/>
</dbReference>
<dbReference type="Pfam" id="PF00483">
    <property type="entry name" value="NTP_transferase"/>
    <property type="match status" value="1"/>
</dbReference>
<evidence type="ECO:0000256" key="5">
    <source>
        <dbReference type="ARBA" id="ARBA00044345"/>
    </source>
</evidence>
<dbReference type="CDD" id="cd11558">
    <property type="entry name" value="W2_eIF2B_epsilon"/>
    <property type="match status" value="1"/>
</dbReference>
<comment type="subcellular location">
    <subcellularLocation>
        <location evidence="1">Cytoplasm</location>
        <location evidence="1">Cytosol</location>
    </subcellularLocation>
</comment>
<comment type="subunit">
    <text evidence="6">Component of the translation initiation factor 2B (eIF2B) complex which is a heterodecamer of two sets of five different subunits: alpha, beta, gamma, delta and epsilon. Subunits alpha, beta and delta comprise a regulatory subcomplex and subunits epsilon and gamma comprise a catalytic subcomplex. Within the complex, the hexameric regulatory complex resides at the center, with the two heterodimeric catalytic subcomplexes bound on opposite sides.</text>
</comment>
<dbReference type="FunFam" id="3.90.550.10:FF:000066">
    <property type="entry name" value="Translation initiation factor eIF-2B subunit epsilon"/>
    <property type="match status" value="1"/>
</dbReference>
<dbReference type="EMBL" id="JAFCMP010000246">
    <property type="protein sequence ID" value="KAG5182444.1"/>
    <property type="molecule type" value="Genomic_DNA"/>
</dbReference>
<dbReference type="Gene3D" id="3.90.550.10">
    <property type="entry name" value="Spore Coat Polysaccharide Biosynthesis Protein SpsA, Chain A"/>
    <property type="match status" value="1"/>
</dbReference>
<dbReference type="SUPFAM" id="SSF48371">
    <property type="entry name" value="ARM repeat"/>
    <property type="match status" value="1"/>
</dbReference>
<dbReference type="InterPro" id="IPR056764">
    <property type="entry name" value="LbH_EIF2B3/5"/>
</dbReference>
<feature type="region of interest" description="Disordered" evidence="7">
    <location>
        <begin position="726"/>
        <end position="745"/>
    </location>
</feature>
<dbReference type="InterPro" id="IPR016024">
    <property type="entry name" value="ARM-type_fold"/>
</dbReference>
<dbReference type="GO" id="GO:0003743">
    <property type="term" value="F:translation initiation factor activity"/>
    <property type="evidence" value="ECO:0007669"/>
    <property type="project" value="TreeGrafter"/>
</dbReference>